<comment type="similarity">
    <text evidence="3">Belongs to the JUPITER family.</text>
</comment>
<protein>
    <recommendedName>
        <fullName evidence="10">Hematological and neurological expressed 1-like protein</fullName>
    </recommendedName>
</protein>
<evidence type="ECO:0000256" key="6">
    <source>
        <dbReference type="ARBA" id="ARBA00023242"/>
    </source>
</evidence>
<sequence>MTSTHTFQGLEADSKPSSRVLKPPGGGSSCIFGGPEEALVSSRQHKMASNIFGSAAEPENVPKRSNPPGGKTSGIFQDSGPARVTPKQNPPGGKTSGIFQDSGPAQVAPKQQNPPGGKTSGIFQDSGPVQSAPKQNPPGGKTSDIFGEAQLTTSPKAHPNKPKDNISLKQPEVSASTKPVKAEVKAEKPPPPPPAPTPEPTPEVKTPVAKEEKKVVMPEIDISRHEPHLGPRPRSHNRVLNPPGGKSSVTFY</sequence>
<dbReference type="InterPro" id="IPR033335">
    <property type="entry name" value="JUPITER"/>
</dbReference>
<evidence type="ECO:0000313" key="8">
    <source>
        <dbReference type="EMBL" id="CAI9570925.1"/>
    </source>
</evidence>
<evidence type="ECO:0000256" key="5">
    <source>
        <dbReference type="ARBA" id="ARBA00022553"/>
    </source>
</evidence>
<proteinExistence type="inferred from homology"/>
<feature type="compositionally biased region" description="Basic and acidic residues" evidence="7">
    <location>
        <begin position="208"/>
        <end position="229"/>
    </location>
</feature>
<reference evidence="8" key="1">
    <citation type="submission" date="2023-05" db="EMBL/GenBank/DDBJ databases">
        <authorList>
            <person name="Stuckert A."/>
        </authorList>
    </citation>
    <scope>NUCLEOTIDE SEQUENCE</scope>
</reference>
<evidence type="ECO:0000313" key="9">
    <source>
        <dbReference type="Proteomes" id="UP001162483"/>
    </source>
</evidence>
<keyword evidence="9" id="KW-1185">Reference proteome</keyword>
<evidence type="ECO:0000256" key="3">
    <source>
        <dbReference type="ARBA" id="ARBA00008329"/>
    </source>
</evidence>
<keyword evidence="6" id="KW-0539">Nucleus</keyword>
<keyword evidence="4" id="KW-0963">Cytoplasm</keyword>
<feature type="region of interest" description="Disordered" evidence="7">
    <location>
        <begin position="1"/>
        <end position="252"/>
    </location>
</feature>
<comment type="subcellular location">
    <subcellularLocation>
        <location evidence="2">Cytoplasm</location>
    </subcellularLocation>
    <subcellularLocation>
        <location evidence="1">Nucleus</location>
    </subcellularLocation>
</comment>
<dbReference type="PANTHER" id="PTHR34930">
    <property type="entry name" value="GEO05313P1"/>
    <property type="match status" value="1"/>
</dbReference>
<organism evidence="8 9">
    <name type="scientific">Staurois parvus</name>
    <dbReference type="NCBI Taxonomy" id="386267"/>
    <lineage>
        <taxon>Eukaryota</taxon>
        <taxon>Metazoa</taxon>
        <taxon>Chordata</taxon>
        <taxon>Craniata</taxon>
        <taxon>Vertebrata</taxon>
        <taxon>Euteleostomi</taxon>
        <taxon>Amphibia</taxon>
        <taxon>Batrachia</taxon>
        <taxon>Anura</taxon>
        <taxon>Neobatrachia</taxon>
        <taxon>Ranoidea</taxon>
        <taxon>Ranidae</taxon>
        <taxon>Staurois</taxon>
    </lineage>
</organism>
<evidence type="ECO:0000256" key="4">
    <source>
        <dbReference type="ARBA" id="ARBA00022490"/>
    </source>
</evidence>
<evidence type="ECO:0000256" key="7">
    <source>
        <dbReference type="SAM" id="MobiDB-lite"/>
    </source>
</evidence>
<accession>A0ABN9DE92</accession>
<feature type="compositionally biased region" description="Polar residues" evidence="7">
    <location>
        <begin position="121"/>
        <end position="134"/>
    </location>
</feature>
<comment type="caution">
    <text evidence="8">The sequence shown here is derived from an EMBL/GenBank/DDBJ whole genome shotgun (WGS) entry which is preliminary data.</text>
</comment>
<gene>
    <name evidence="8" type="ORF">SPARVUS_LOCUS7165389</name>
</gene>
<dbReference type="PANTHER" id="PTHR34930:SF5">
    <property type="entry name" value="JUPITER MICROTUBULE ASSOCIATED HOMOLOG 2"/>
    <property type="match status" value="1"/>
</dbReference>
<evidence type="ECO:0008006" key="10">
    <source>
        <dbReference type="Google" id="ProtNLM"/>
    </source>
</evidence>
<evidence type="ECO:0000256" key="1">
    <source>
        <dbReference type="ARBA" id="ARBA00004123"/>
    </source>
</evidence>
<evidence type="ECO:0000256" key="2">
    <source>
        <dbReference type="ARBA" id="ARBA00004496"/>
    </source>
</evidence>
<dbReference type="Proteomes" id="UP001162483">
    <property type="component" value="Unassembled WGS sequence"/>
</dbReference>
<keyword evidence="5" id="KW-0597">Phosphoprotein</keyword>
<feature type="compositionally biased region" description="Pro residues" evidence="7">
    <location>
        <begin position="189"/>
        <end position="201"/>
    </location>
</feature>
<name>A0ABN9DE92_9NEOB</name>
<dbReference type="EMBL" id="CATNWA010014361">
    <property type="protein sequence ID" value="CAI9570925.1"/>
    <property type="molecule type" value="Genomic_DNA"/>
</dbReference>